<dbReference type="PROSITE" id="PS01117">
    <property type="entry name" value="HTH_MARR_1"/>
    <property type="match status" value="1"/>
</dbReference>
<dbReference type="SMART" id="SM00347">
    <property type="entry name" value="HTH_MARR"/>
    <property type="match status" value="1"/>
</dbReference>
<dbReference type="SUPFAM" id="SSF46785">
    <property type="entry name" value="Winged helix' DNA-binding domain"/>
    <property type="match status" value="1"/>
</dbReference>
<protein>
    <submittedName>
        <fullName evidence="5">DNA-binding MarR family transcriptional regulator</fullName>
    </submittedName>
</protein>
<feature type="domain" description="HTH marR-type" evidence="4">
    <location>
        <begin position="2"/>
        <end position="134"/>
    </location>
</feature>
<dbReference type="AlphaFoldDB" id="A0A3N1XVS5"/>
<keyword evidence="1" id="KW-0805">Transcription regulation</keyword>
<proteinExistence type="predicted"/>
<organism evidence="5 6">
    <name type="scientific">Mobilisporobacter senegalensis</name>
    <dbReference type="NCBI Taxonomy" id="1329262"/>
    <lineage>
        <taxon>Bacteria</taxon>
        <taxon>Bacillati</taxon>
        <taxon>Bacillota</taxon>
        <taxon>Clostridia</taxon>
        <taxon>Lachnospirales</taxon>
        <taxon>Lachnospiraceae</taxon>
        <taxon>Mobilisporobacter</taxon>
    </lineage>
</organism>
<dbReference type="InterPro" id="IPR036390">
    <property type="entry name" value="WH_DNA-bd_sf"/>
</dbReference>
<evidence type="ECO:0000259" key="4">
    <source>
        <dbReference type="PROSITE" id="PS50995"/>
    </source>
</evidence>
<dbReference type="InterPro" id="IPR023187">
    <property type="entry name" value="Tscrpt_reg_MarR-type_CS"/>
</dbReference>
<reference evidence="5 6" key="1">
    <citation type="submission" date="2018-11" db="EMBL/GenBank/DDBJ databases">
        <title>Genomic Encyclopedia of Type Strains, Phase IV (KMG-IV): sequencing the most valuable type-strain genomes for metagenomic binning, comparative biology and taxonomic classification.</title>
        <authorList>
            <person name="Goeker M."/>
        </authorList>
    </citation>
    <scope>NUCLEOTIDE SEQUENCE [LARGE SCALE GENOMIC DNA]</scope>
    <source>
        <strain evidence="5 6">DSM 26537</strain>
    </source>
</reference>
<dbReference type="OrthoDB" id="6462103at2"/>
<dbReference type="RefSeq" id="WP_123608726.1">
    <property type="nucleotide sequence ID" value="NZ_RJVG01000003.1"/>
</dbReference>
<dbReference type="Gene3D" id="1.10.10.10">
    <property type="entry name" value="Winged helix-like DNA-binding domain superfamily/Winged helix DNA-binding domain"/>
    <property type="match status" value="1"/>
</dbReference>
<dbReference type="GO" id="GO:0003677">
    <property type="term" value="F:DNA binding"/>
    <property type="evidence" value="ECO:0007669"/>
    <property type="project" value="UniProtKB-KW"/>
</dbReference>
<dbReference type="EMBL" id="RJVG01000003">
    <property type="protein sequence ID" value="ROR29282.1"/>
    <property type="molecule type" value="Genomic_DNA"/>
</dbReference>
<name>A0A3N1XVS5_9FIRM</name>
<dbReference type="PANTHER" id="PTHR42756:SF2">
    <property type="entry name" value="MARR FAMILY REGULATORY PROTEIN"/>
    <property type="match status" value="1"/>
</dbReference>
<evidence type="ECO:0000313" key="5">
    <source>
        <dbReference type="EMBL" id="ROR29282.1"/>
    </source>
</evidence>
<evidence type="ECO:0000256" key="1">
    <source>
        <dbReference type="ARBA" id="ARBA00023015"/>
    </source>
</evidence>
<dbReference type="PANTHER" id="PTHR42756">
    <property type="entry name" value="TRANSCRIPTIONAL REGULATOR, MARR"/>
    <property type="match status" value="1"/>
</dbReference>
<dbReference type="GO" id="GO:0003700">
    <property type="term" value="F:DNA-binding transcription factor activity"/>
    <property type="evidence" value="ECO:0007669"/>
    <property type="project" value="InterPro"/>
</dbReference>
<accession>A0A3N1XVS5</accession>
<comment type="caution">
    <text evidence="5">The sequence shown here is derived from an EMBL/GenBank/DDBJ whole genome shotgun (WGS) entry which is preliminary data.</text>
</comment>
<keyword evidence="2 5" id="KW-0238">DNA-binding</keyword>
<evidence type="ECO:0000256" key="2">
    <source>
        <dbReference type="ARBA" id="ARBA00023125"/>
    </source>
</evidence>
<evidence type="ECO:0000313" key="6">
    <source>
        <dbReference type="Proteomes" id="UP000273083"/>
    </source>
</evidence>
<keyword evidence="6" id="KW-1185">Reference proteome</keyword>
<keyword evidence="3" id="KW-0804">Transcription</keyword>
<evidence type="ECO:0000256" key="3">
    <source>
        <dbReference type="ARBA" id="ARBA00023163"/>
    </source>
</evidence>
<dbReference type="Pfam" id="PF01047">
    <property type="entry name" value="MarR"/>
    <property type="match status" value="1"/>
</dbReference>
<dbReference type="InterPro" id="IPR036388">
    <property type="entry name" value="WH-like_DNA-bd_sf"/>
</dbReference>
<gene>
    <name evidence="5" type="ORF">EDD66_103218</name>
</gene>
<dbReference type="PROSITE" id="PS50995">
    <property type="entry name" value="HTH_MARR_2"/>
    <property type="match status" value="1"/>
</dbReference>
<dbReference type="InterPro" id="IPR000835">
    <property type="entry name" value="HTH_MarR-typ"/>
</dbReference>
<dbReference type="Proteomes" id="UP000273083">
    <property type="component" value="Unassembled WGS sequence"/>
</dbReference>
<sequence length="148" mass="17290">MKKSIGRLISILHRQAQIYINHALKDYNITSAEHSFLLYLWKNDGANQDEMSVFLYIDKAATARAIKSLEEKGYVIKDKDSNDKRFNRVYLSDKAKMNIEDIAKRVSNWSNIISEGLDENTKEYIYSILENMVEKVEHTDLKKVLEEK</sequence>